<keyword evidence="12" id="KW-0966">Cell projection</keyword>
<keyword evidence="4" id="KW-1003">Cell membrane</keyword>
<proteinExistence type="inferred from homology"/>
<name>A0AAV4U4E1_CAEEX</name>
<dbReference type="GO" id="GO:0045184">
    <property type="term" value="P:establishment of protein localization"/>
    <property type="evidence" value="ECO:0007669"/>
    <property type="project" value="TreeGrafter"/>
</dbReference>
<evidence type="ECO:0000256" key="2">
    <source>
        <dbReference type="ARBA" id="ARBA00004430"/>
    </source>
</evidence>
<dbReference type="EMBL" id="BPLR01012263">
    <property type="protein sequence ID" value="GIY52612.1"/>
    <property type="molecule type" value="Genomic_DNA"/>
</dbReference>
<evidence type="ECO:0000256" key="1">
    <source>
        <dbReference type="ARBA" id="ARBA00004236"/>
    </source>
</evidence>
<dbReference type="GO" id="GO:0044782">
    <property type="term" value="P:cilium organization"/>
    <property type="evidence" value="ECO:0007669"/>
    <property type="project" value="TreeGrafter"/>
</dbReference>
<gene>
    <name evidence="13" type="primary">wdpcp</name>
    <name evidence="13" type="ORF">CEXT_124921</name>
</gene>
<evidence type="ECO:0000256" key="7">
    <source>
        <dbReference type="ARBA" id="ARBA00022737"/>
    </source>
</evidence>
<dbReference type="Pfam" id="PF11768">
    <property type="entry name" value="Frtz"/>
    <property type="match status" value="1"/>
</dbReference>
<evidence type="ECO:0000256" key="4">
    <source>
        <dbReference type="ARBA" id="ARBA00022475"/>
    </source>
</evidence>
<dbReference type="Proteomes" id="UP001054945">
    <property type="component" value="Unassembled WGS sequence"/>
</dbReference>
<keyword evidence="7" id="KW-0677">Repeat</keyword>
<keyword evidence="5" id="KW-0963">Cytoplasm</keyword>
<evidence type="ECO:0000256" key="6">
    <source>
        <dbReference type="ARBA" id="ARBA00022574"/>
    </source>
</evidence>
<comment type="similarity">
    <text evidence="3">Belongs to the WD repeat fritz family.</text>
</comment>
<evidence type="ECO:0000256" key="11">
    <source>
        <dbReference type="ARBA" id="ARBA00023212"/>
    </source>
</evidence>
<keyword evidence="8" id="KW-0970">Cilium biogenesis/degradation</keyword>
<sequence length="288" mass="33269">MQLPLQGKVISFDWSSTDKLLISDSNNLLLIYDLKKKTSIVTNLLFIPKFIIWHPQDCIALVTSSTELVLGTFYTSVDDLPKRILKLYQHKINHIARRFFHHLLRYHQFRKAFLLAVDLESQDLFLDLFHVAQQRVKMLLACVALHKANKFYSLQNSASNSSAVSGSSIDDTASEDGDWEDPVIQHYGNTGFETGSDTRYWLPESDKSNVNVSWLNSSETEMHIQQPFEKQYLHNGQFLKSNIYEQMSSYNRLSVDAEKSNCDKLHFVPTLNHRPSTFRSLFLLSQIF</sequence>
<evidence type="ECO:0000313" key="14">
    <source>
        <dbReference type="Proteomes" id="UP001054945"/>
    </source>
</evidence>
<keyword evidence="11" id="KW-0206">Cytoskeleton</keyword>
<dbReference type="InterPro" id="IPR024511">
    <property type="entry name" value="Frtz"/>
</dbReference>
<keyword evidence="10" id="KW-0472">Membrane</keyword>
<evidence type="ECO:0000256" key="3">
    <source>
        <dbReference type="ARBA" id="ARBA00006059"/>
    </source>
</evidence>
<keyword evidence="14" id="KW-1185">Reference proteome</keyword>
<dbReference type="GO" id="GO:0097541">
    <property type="term" value="C:axonemal basal plate"/>
    <property type="evidence" value="ECO:0007669"/>
    <property type="project" value="TreeGrafter"/>
</dbReference>
<evidence type="ECO:0000256" key="8">
    <source>
        <dbReference type="ARBA" id="ARBA00022794"/>
    </source>
</evidence>
<dbReference type="PANTHER" id="PTHR13667">
    <property type="entry name" value="HOMOLOC-13"/>
    <property type="match status" value="1"/>
</dbReference>
<evidence type="ECO:0000256" key="12">
    <source>
        <dbReference type="ARBA" id="ARBA00023273"/>
    </source>
</evidence>
<accession>A0AAV4U4E1</accession>
<reference evidence="13 14" key="1">
    <citation type="submission" date="2021-06" db="EMBL/GenBank/DDBJ databases">
        <title>Caerostris extrusa draft genome.</title>
        <authorList>
            <person name="Kono N."/>
            <person name="Arakawa K."/>
        </authorList>
    </citation>
    <scope>NUCLEOTIDE SEQUENCE [LARGE SCALE GENOMIC DNA]</scope>
</reference>
<comment type="subcellular location">
    <subcellularLocation>
        <location evidence="1">Cell membrane</location>
    </subcellularLocation>
    <subcellularLocation>
        <location evidence="2">Cytoplasm</location>
        <location evidence="2">Cytoskeleton</location>
        <location evidence="2">Cilium axoneme</location>
    </subcellularLocation>
</comment>
<dbReference type="GO" id="GO:0005886">
    <property type="term" value="C:plasma membrane"/>
    <property type="evidence" value="ECO:0007669"/>
    <property type="project" value="UniProtKB-SubCell"/>
</dbReference>
<evidence type="ECO:0000256" key="10">
    <source>
        <dbReference type="ARBA" id="ARBA00023136"/>
    </source>
</evidence>
<dbReference type="AlphaFoldDB" id="A0AAV4U4E1"/>
<comment type="caution">
    <text evidence="13">The sequence shown here is derived from an EMBL/GenBank/DDBJ whole genome shotgun (WGS) entry which is preliminary data.</text>
</comment>
<protein>
    <submittedName>
        <fullName evidence="13">WD repeat-containing and planar cell polarity effector protein fritz</fullName>
    </submittedName>
</protein>
<keyword evidence="6" id="KW-0853">WD repeat</keyword>
<evidence type="ECO:0000256" key="9">
    <source>
        <dbReference type="ARBA" id="ARBA00023069"/>
    </source>
</evidence>
<evidence type="ECO:0000313" key="13">
    <source>
        <dbReference type="EMBL" id="GIY52612.1"/>
    </source>
</evidence>
<dbReference type="GO" id="GO:0007399">
    <property type="term" value="P:nervous system development"/>
    <property type="evidence" value="ECO:0007669"/>
    <property type="project" value="TreeGrafter"/>
</dbReference>
<evidence type="ECO:0000256" key="5">
    <source>
        <dbReference type="ARBA" id="ARBA00022490"/>
    </source>
</evidence>
<dbReference type="PANTHER" id="PTHR13667:SF5">
    <property type="entry name" value="WD REPEAT-CONTAINING AND PLANAR CELL POLARITY EFFECTOR PROTEIN FRITZ HOMOLOG"/>
    <property type="match status" value="1"/>
</dbReference>
<keyword evidence="9" id="KW-0969">Cilium</keyword>
<organism evidence="13 14">
    <name type="scientific">Caerostris extrusa</name>
    <name type="common">Bark spider</name>
    <name type="synonym">Caerostris bankana</name>
    <dbReference type="NCBI Taxonomy" id="172846"/>
    <lineage>
        <taxon>Eukaryota</taxon>
        <taxon>Metazoa</taxon>
        <taxon>Ecdysozoa</taxon>
        <taxon>Arthropoda</taxon>
        <taxon>Chelicerata</taxon>
        <taxon>Arachnida</taxon>
        <taxon>Araneae</taxon>
        <taxon>Araneomorphae</taxon>
        <taxon>Entelegynae</taxon>
        <taxon>Araneoidea</taxon>
        <taxon>Araneidae</taxon>
        <taxon>Caerostris</taxon>
    </lineage>
</organism>